<dbReference type="OrthoDB" id="3242409at2759"/>
<proteinExistence type="predicted"/>
<evidence type="ECO:0000313" key="2">
    <source>
        <dbReference type="EMBL" id="THU76559.1"/>
    </source>
</evidence>
<keyword evidence="3" id="KW-1185">Reference proteome</keyword>
<evidence type="ECO:0000259" key="1">
    <source>
        <dbReference type="Pfam" id="PF20151"/>
    </source>
</evidence>
<dbReference type="EMBL" id="ML180842">
    <property type="protein sequence ID" value="THU76559.1"/>
    <property type="molecule type" value="Genomic_DNA"/>
</dbReference>
<gene>
    <name evidence="2" type="ORF">K435DRAFT_153339</name>
</gene>
<dbReference type="AlphaFoldDB" id="A0A4S8KM00"/>
<dbReference type="InterPro" id="IPR045340">
    <property type="entry name" value="DUF6533"/>
</dbReference>
<reference evidence="2 3" key="1">
    <citation type="journal article" date="2019" name="Nat. Ecol. Evol.">
        <title>Megaphylogeny resolves global patterns of mushroom evolution.</title>
        <authorList>
            <person name="Varga T."/>
            <person name="Krizsan K."/>
            <person name="Foldi C."/>
            <person name="Dima B."/>
            <person name="Sanchez-Garcia M."/>
            <person name="Sanchez-Ramirez S."/>
            <person name="Szollosi G.J."/>
            <person name="Szarkandi J.G."/>
            <person name="Papp V."/>
            <person name="Albert L."/>
            <person name="Andreopoulos W."/>
            <person name="Angelini C."/>
            <person name="Antonin V."/>
            <person name="Barry K.W."/>
            <person name="Bougher N.L."/>
            <person name="Buchanan P."/>
            <person name="Buyck B."/>
            <person name="Bense V."/>
            <person name="Catcheside P."/>
            <person name="Chovatia M."/>
            <person name="Cooper J."/>
            <person name="Damon W."/>
            <person name="Desjardin D."/>
            <person name="Finy P."/>
            <person name="Geml J."/>
            <person name="Haridas S."/>
            <person name="Hughes K."/>
            <person name="Justo A."/>
            <person name="Karasinski D."/>
            <person name="Kautmanova I."/>
            <person name="Kiss B."/>
            <person name="Kocsube S."/>
            <person name="Kotiranta H."/>
            <person name="LaButti K.M."/>
            <person name="Lechner B.E."/>
            <person name="Liimatainen K."/>
            <person name="Lipzen A."/>
            <person name="Lukacs Z."/>
            <person name="Mihaltcheva S."/>
            <person name="Morgado L.N."/>
            <person name="Niskanen T."/>
            <person name="Noordeloos M.E."/>
            <person name="Ohm R.A."/>
            <person name="Ortiz-Santana B."/>
            <person name="Ovrebo C."/>
            <person name="Racz N."/>
            <person name="Riley R."/>
            <person name="Savchenko A."/>
            <person name="Shiryaev A."/>
            <person name="Soop K."/>
            <person name="Spirin V."/>
            <person name="Szebenyi C."/>
            <person name="Tomsovsky M."/>
            <person name="Tulloss R.E."/>
            <person name="Uehling J."/>
            <person name="Grigoriev I.V."/>
            <person name="Vagvolgyi C."/>
            <person name="Papp T."/>
            <person name="Martin F.M."/>
            <person name="Miettinen O."/>
            <person name="Hibbett D.S."/>
            <person name="Nagy L.G."/>
        </authorList>
    </citation>
    <scope>NUCLEOTIDE SEQUENCE [LARGE SCALE GENOMIC DNA]</scope>
    <source>
        <strain evidence="2 3">CBS 962.96</strain>
    </source>
</reference>
<organism evidence="2 3">
    <name type="scientific">Dendrothele bispora (strain CBS 962.96)</name>
    <dbReference type="NCBI Taxonomy" id="1314807"/>
    <lineage>
        <taxon>Eukaryota</taxon>
        <taxon>Fungi</taxon>
        <taxon>Dikarya</taxon>
        <taxon>Basidiomycota</taxon>
        <taxon>Agaricomycotina</taxon>
        <taxon>Agaricomycetes</taxon>
        <taxon>Agaricomycetidae</taxon>
        <taxon>Agaricales</taxon>
        <taxon>Agaricales incertae sedis</taxon>
        <taxon>Dendrothele</taxon>
    </lineage>
</organism>
<feature type="domain" description="DUF6533" evidence="1">
    <location>
        <begin position="19"/>
        <end position="47"/>
    </location>
</feature>
<name>A0A4S8KM00_DENBC</name>
<accession>A0A4S8KM00</accession>
<evidence type="ECO:0000313" key="3">
    <source>
        <dbReference type="Proteomes" id="UP000297245"/>
    </source>
</evidence>
<protein>
    <recommendedName>
        <fullName evidence="1">DUF6533 domain-containing protein</fullName>
    </recommendedName>
</protein>
<sequence length="91" mass="10555">MSSHMETSEDAFDIALAQYLHLSGLVFLYYDHILTFPMEVKFLWNHLGLKCRCHLFHVLKCLNSQSISISRHLKRFKADYFAEGVSCSISN</sequence>
<dbReference type="Proteomes" id="UP000297245">
    <property type="component" value="Unassembled WGS sequence"/>
</dbReference>
<dbReference type="Pfam" id="PF20151">
    <property type="entry name" value="DUF6533"/>
    <property type="match status" value="1"/>
</dbReference>